<feature type="domain" description="Putative auto-transporter adhesin head GIN" evidence="3">
    <location>
        <begin position="50"/>
        <end position="230"/>
    </location>
</feature>
<protein>
    <submittedName>
        <fullName evidence="4">Head GIN domain-containing protein</fullName>
    </submittedName>
</protein>
<evidence type="ECO:0000256" key="1">
    <source>
        <dbReference type="SAM" id="MobiDB-lite"/>
    </source>
</evidence>
<keyword evidence="5" id="KW-1185">Reference proteome</keyword>
<comment type="caution">
    <text evidence="4">The sequence shown here is derived from an EMBL/GenBank/DDBJ whole genome shotgun (WGS) entry which is preliminary data.</text>
</comment>
<evidence type="ECO:0000313" key="4">
    <source>
        <dbReference type="EMBL" id="MDI9257172.1"/>
    </source>
</evidence>
<dbReference type="Proteomes" id="UP001230035">
    <property type="component" value="Unassembled WGS sequence"/>
</dbReference>
<dbReference type="PROSITE" id="PS51257">
    <property type="entry name" value="PROKAR_LIPOPROTEIN"/>
    <property type="match status" value="1"/>
</dbReference>
<feature type="signal peptide" evidence="2">
    <location>
        <begin position="1"/>
        <end position="18"/>
    </location>
</feature>
<feature type="compositionally biased region" description="Polar residues" evidence="1">
    <location>
        <begin position="221"/>
        <end position="230"/>
    </location>
</feature>
<keyword evidence="2" id="KW-0732">Signal</keyword>
<dbReference type="RefSeq" id="WP_283238855.1">
    <property type="nucleotide sequence ID" value="NZ_JASGBP010000003.1"/>
</dbReference>
<proteinExistence type="predicted"/>
<evidence type="ECO:0000313" key="5">
    <source>
        <dbReference type="Proteomes" id="UP001230035"/>
    </source>
</evidence>
<evidence type="ECO:0000259" key="3">
    <source>
        <dbReference type="Pfam" id="PF10988"/>
    </source>
</evidence>
<organism evidence="4 5">
    <name type="scientific">Flavobacterium sedimenticola</name>
    <dbReference type="NCBI Taxonomy" id="3043286"/>
    <lineage>
        <taxon>Bacteria</taxon>
        <taxon>Pseudomonadati</taxon>
        <taxon>Bacteroidota</taxon>
        <taxon>Flavobacteriia</taxon>
        <taxon>Flavobacteriales</taxon>
        <taxon>Flavobacteriaceae</taxon>
        <taxon>Flavobacterium</taxon>
    </lineage>
</organism>
<accession>A0ABT6XPZ8</accession>
<dbReference type="Gene3D" id="2.160.20.120">
    <property type="match status" value="1"/>
</dbReference>
<dbReference type="EMBL" id="JASGBP010000003">
    <property type="protein sequence ID" value="MDI9257172.1"/>
    <property type="molecule type" value="Genomic_DNA"/>
</dbReference>
<evidence type="ECO:0000256" key="2">
    <source>
        <dbReference type="SAM" id="SignalP"/>
    </source>
</evidence>
<dbReference type="InterPro" id="IPR021255">
    <property type="entry name" value="DUF2807"/>
</dbReference>
<sequence>MTKLVILFSKLITAVAVAVSLTSCNYNINLGKSITGSGNVVSVTRTVGSFDKVRVSRGLECEIIQSDKTEVIVEADDNLVNDIKTEVENGTLIISTEYSNYINVSSKKVIVRMPKIVSLEASSGSSLRSKGVLTGESVLVKSSSGSSTVVELEADTITLESSSGSEQNVRGKALKLNTASSSGSHIDADGLTANEVFAQSSSGSATSIHPVLLLDAKASSGSSISYTHSPQEIRKEESSGGSVSKD</sequence>
<name>A0ABT6XPZ8_9FLAO</name>
<gene>
    <name evidence="4" type="ORF">QHT84_07065</name>
</gene>
<feature type="region of interest" description="Disordered" evidence="1">
    <location>
        <begin position="221"/>
        <end position="246"/>
    </location>
</feature>
<reference evidence="4 5" key="1">
    <citation type="submission" date="2023-05" db="EMBL/GenBank/DDBJ databases">
        <title>Flavobacterium sedimenti sp. nov., isolated from the sediment.</title>
        <authorList>
            <person name="Wu N."/>
        </authorList>
    </citation>
    <scope>NUCLEOTIDE SEQUENCE [LARGE SCALE GENOMIC DNA]</scope>
    <source>
        <strain evidence="4 5">YZ-48</strain>
    </source>
</reference>
<feature type="compositionally biased region" description="Basic and acidic residues" evidence="1">
    <location>
        <begin position="231"/>
        <end position="246"/>
    </location>
</feature>
<dbReference type="Pfam" id="PF10988">
    <property type="entry name" value="DUF2807"/>
    <property type="match status" value="1"/>
</dbReference>
<feature type="chain" id="PRO_5045918507" evidence="2">
    <location>
        <begin position="19"/>
        <end position="246"/>
    </location>
</feature>